<keyword evidence="1" id="KW-0472">Membrane</keyword>
<dbReference type="PROSITE" id="PS51257">
    <property type="entry name" value="PROKAR_LIPOPROTEIN"/>
    <property type="match status" value="1"/>
</dbReference>
<keyword evidence="3" id="KW-1185">Reference proteome</keyword>
<name>A0ABW6SSD6_9ACTN</name>
<feature type="transmembrane region" description="Helical" evidence="1">
    <location>
        <begin position="88"/>
        <end position="108"/>
    </location>
</feature>
<dbReference type="Proteomes" id="UP001602013">
    <property type="component" value="Unassembled WGS sequence"/>
</dbReference>
<protein>
    <recommendedName>
        <fullName evidence="4">DUF1616 domain-containing protein</fullName>
    </recommendedName>
</protein>
<proteinExistence type="predicted"/>
<dbReference type="RefSeq" id="WP_387413156.1">
    <property type="nucleotide sequence ID" value="NZ_JBIASD010000012.1"/>
</dbReference>
<evidence type="ECO:0008006" key="4">
    <source>
        <dbReference type="Google" id="ProtNLM"/>
    </source>
</evidence>
<feature type="transmembrane region" description="Helical" evidence="1">
    <location>
        <begin position="59"/>
        <end position="82"/>
    </location>
</feature>
<dbReference type="EMBL" id="JBIASD010000012">
    <property type="protein sequence ID" value="MFF3667901.1"/>
    <property type="molecule type" value="Genomic_DNA"/>
</dbReference>
<accession>A0ABW6SSD6</accession>
<evidence type="ECO:0000313" key="2">
    <source>
        <dbReference type="EMBL" id="MFF3667901.1"/>
    </source>
</evidence>
<keyword evidence="1" id="KW-1133">Transmembrane helix</keyword>
<sequence length="121" mass="12536">MGRNRSIPVVVLGVACAVGAVLALADIRTPVRMLLTPLFLFLVPGAAVAGLLRDRDPLSALTVGAAASLAVNVVLAEAMLLFDAWSPRAGVATVGVLSFFLLVIRLLYRGRAPGEVEAGTK</sequence>
<organism evidence="2 3">
    <name type="scientific">Microtetraspora malaysiensis</name>
    <dbReference type="NCBI Taxonomy" id="161358"/>
    <lineage>
        <taxon>Bacteria</taxon>
        <taxon>Bacillati</taxon>
        <taxon>Actinomycetota</taxon>
        <taxon>Actinomycetes</taxon>
        <taxon>Streptosporangiales</taxon>
        <taxon>Streptosporangiaceae</taxon>
        <taxon>Microtetraspora</taxon>
    </lineage>
</organism>
<gene>
    <name evidence="2" type="ORF">ACFYXI_20110</name>
</gene>
<evidence type="ECO:0000313" key="3">
    <source>
        <dbReference type="Proteomes" id="UP001602013"/>
    </source>
</evidence>
<keyword evidence="1" id="KW-0812">Transmembrane</keyword>
<reference evidence="2 3" key="1">
    <citation type="submission" date="2024-10" db="EMBL/GenBank/DDBJ databases">
        <title>The Natural Products Discovery Center: Release of the First 8490 Sequenced Strains for Exploring Actinobacteria Biosynthetic Diversity.</title>
        <authorList>
            <person name="Kalkreuter E."/>
            <person name="Kautsar S.A."/>
            <person name="Yang D."/>
            <person name="Bader C.D."/>
            <person name="Teijaro C.N."/>
            <person name="Fluegel L."/>
            <person name="Davis C.M."/>
            <person name="Simpson J.R."/>
            <person name="Lauterbach L."/>
            <person name="Steele A.D."/>
            <person name="Gui C."/>
            <person name="Meng S."/>
            <person name="Li G."/>
            <person name="Viehrig K."/>
            <person name="Ye F."/>
            <person name="Su P."/>
            <person name="Kiefer A.F."/>
            <person name="Nichols A."/>
            <person name="Cepeda A.J."/>
            <person name="Yan W."/>
            <person name="Fan B."/>
            <person name="Jiang Y."/>
            <person name="Adhikari A."/>
            <person name="Zheng C.-J."/>
            <person name="Schuster L."/>
            <person name="Cowan T.M."/>
            <person name="Smanski M.J."/>
            <person name="Chevrette M.G."/>
            <person name="De Carvalho L.P.S."/>
            <person name="Shen B."/>
        </authorList>
    </citation>
    <scope>NUCLEOTIDE SEQUENCE [LARGE SCALE GENOMIC DNA]</scope>
    <source>
        <strain evidence="2 3">NPDC002173</strain>
    </source>
</reference>
<comment type="caution">
    <text evidence="2">The sequence shown here is derived from an EMBL/GenBank/DDBJ whole genome shotgun (WGS) entry which is preliminary data.</text>
</comment>
<evidence type="ECO:0000256" key="1">
    <source>
        <dbReference type="SAM" id="Phobius"/>
    </source>
</evidence>
<feature type="transmembrane region" description="Helical" evidence="1">
    <location>
        <begin position="33"/>
        <end position="52"/>
    </location>
</feature>